<proteinExistence type="predicted"/>
<evidence type="ECO:0000313" key="2">
    <source>
        <dbReference type="Proteomes" id="UP001321481"/>
    </source>
</evidence>
<organism evidence="1 2">
    <name type="scientific">Microbacterium dauci</name>
    <dbReference type="NCBI Taxonomy" id="3048008"/>
    <lineage>
        <taxon>Bacteria</taxon>
        <taxon>Bacillati</taxon>
        <taxon>Actinomycetota</taxon>
        <taxon>Actinomycetes</taxon>
        <taxon>Micrococcales</taxon>
        <taxon>Microbacteriaceae</taxon>
        <taxon>Microbacterium</taxon>
    </lineage>
</organism>
<accession>A0ABT6ZFT3</accession>
<protein>
    <submittedName>
        <fullName evidence="1">Uncharacterized protein</fullName>
    </submittedName>
</protein>
<comment type="caution">
    <text evidence="1">The sequence shown here is derived from an EMBL/GenBank/DDBJ whole genome shotgun (WGS) entry which is preliminary data.</text>
</comment>
<dbReference type="EMBL" id="JASJND010000005">
    <property type="protein sequence ID" value="MDJ1114482.1"/>
    <property type="molecule type" value="Genomic_DNA"/>
</dbReference>
<reference evidence="1 2" key="1">
    <citation type="submission" date="2023-05" db="EMBL/GenBank/DDBJ databases">
        <title>Microbacterium dauci sp.nov., Isolated from Carrot Rhizosphere Soil.</title>
        <authorList>
            <person name="Xiao Z."/>
            <person name="Zheng J."/>
        </authorList>
    </citation>
    <scope>NUCLEOTIDE SEQUENCE [LARGE SCALE GENOMIC DNA]</scope>
    <source>
        <strain evidence="1 2">LX3-4</strain>
    </source>
</reference>
<gene>
    <name evidence="1" type="ORF">QNI14_08450</name>
</gene>
<dbReference type="RefSeq" id="WP_283716102.1">
    <property type="nucleotide sequence ID" value="NZ_JASJND010000005.1"/>
</dbReference>
<dbReference type="Proteomes" id="UP001321481">
    <property type="component" value="Unassembled WGS sequence"/>
</dbReference>
<sequence>MIDKTLRDAPDVRVVYTAAIAANAYHLSQKTDAVVLFLNPTACG</sequence>
<evidence type="ECO:0000313" key="1">
    <source>
        <dbReference type="EMBL" id="MDJ1114482.1"/>
    </source>
</evidence>
<keyword evidence="2" id="KW-1185">Reference proteome</keyword>
<name>A0ABT6ZFT3_9MICO</name>